<gene>
    <name evidence="10" type="ORF">IV55_GL000574</name>
    <name evidence="9" type="ORF">LSI01_15640</name>
</gene>
<dbReference type="InterPro" id="IPR010619">
    <property type="entry name" value="ThrE-like_N"/>
</dbReference>
<comment type="subcellular location">
    <subcellularLocation>
        <location evidence="1">Cell membrane</location>
        <topology evidence="1">Multi-pass membrane protein</topology>
    </subcellularLocation>
</comment>
<evidence type="ECO:0000313" key="11">
    <source>
        <dbReference type="Proteomes" id="UP000051139"/>
    </source>
</evidence>
<evidence type="ECO:0000256" key="5">
    <source>
        <dbReference type="ARBA" id="ARBA00023136"/>
    </source>
</evidence>
<dbReference type="PANTHER" id="PTHR34390:SF2">
    <property type="entry name" value="SUCCINATE TRANSPORTER SUBUNIT YJJP-RELATED"/>
    <property type="match status" value="1"/>
</dbReference>
<protein>
    <submittedName>
        <fullName evidence="9 10">Membrane protein</fullName>
    </submittedName>
</protein>
<dbReference type="PATRIC" id="fig|348151.3.peg.589"/>
<dbReference type="Proteomes" id="UP000051139">
    <property type="component" value="Unassembled WGS sequence"/>
</dbReference>
<dbReference type="Pfam" id="PF06738">
    <property type="entry name" value="ThrE"/>
    <property type="match status" value="1"/>
</dbReference>
<dbReference type="InterPro" id="IPR050539">
    <property type="entry name" value="ThrE_Dicarb/AminoAcid_Exp"/>
</dbReference>
<dbReference type="EMBL" id="JQCB01000016">
    <property type="protein sequence ID" value="KRN94225.1"/>
    <property type="molecule type" value="Genomic_DNA"/>
</dbReference>
<feature type="transmembrane region" description="Helical" evidence="7">
    <location>
        <begin position="138"/>
        <end position="158"/>
    </location>
</feature>
<dbReference type="AlphaFoldDB" id="A0A0R2KXR2"/>
<dbReference type="GO" id="GO:0005886">
    <property type="term" value="C:plasma membrane"/>
    <property type="evidence" value="ECO:0007669"/>
    <property type="project" value="UniProtKB-SubCell"/>
</dbReference>
<keyword evidence="11" id="KW-1185">Reference proteome</keyword>
<keyword evidence="2" id="KW-1003">Cell membrane</keyword>
<accession>A0A0R2KXR2</accession>
<dbReference type="OrthoDB" id="9813917at2"/>
<evidence type="ECO:0000256" key="4">
    <source>
        <dbReference type="ARBA" id="ARBA00022989"/>
    </source>
</evidence>
<dbReference type="EMBL" id="BJUD01000041">
    <property type="protein sequence ID" value="GEK29253.1"/>
    <property type="molecule type" value="Genomic_DNA"/>
</dbReference>
<sequence>MEETELVMNTALLAGEILLENGAEIARVEDTMMRISTNEGYANANVFVLLTGITMSLPDGTATQVRPVHSRTLDLEKVDQVNTLSRQFASDEIDVPTFYQQLRQVKVAVPTFPFWLQLIAAVVVSVTLMLAFTGLHQWLVVLLTALAGATGYGVFYLINHELQIRFLSEFLAALVIGAIADAGVAWLALSRLAGDAVIIGALMPLVPGVPLMNAFRDTMAGNYLSGPARAVEAILSVCAIGLGIAIMVSLR</sequence>
<evidence type="ECO:0000256" key="6">
    <source>
        <dbReference type="ARBA" id="ARBA00034125"/>
    </source>
</evidence>
<feature type="transmembrane region" description="Helical" evidence="7">
    <location>
        <begin position="196"/>
        <end position="215"/>
    </location>
</feature>
<evidence type="ECO:0000313" key="10">
    <source>
        <dbReference type="EMBL" id="KRN94225.1"/>
    </source>
</evidence>
<organism evidence="10 11">
    <name type="scientific">Furfurilactobacillus siliginis</name>
    <dbReference type="NCBI Taxonomy" id="348151"/>
    <lineage>
        <taxon>Bacteria</taxon>
        <taxon>Bacillati</taxon>
        <taxon>Bacillota</taxon>
        <taxon>Bacilli</taxon>
        <taxon>Lactobacillales</taxon>
        <taxon>Lactobacillaceae</taxon>
        <taxon>Furfurilactobacillus</taxon>
    </lineage>
</organism>
<evidence type="ECO:0000259" key="8">
    <source>
        <dbReference type="Pfam" id="PF06738"/>
    </source>
</evidence>
<keyword evidence="5 7" id="KW-0472">Membrane</keyword>
<proteinExistence type="inferred from homology"/>
<dbReference type="RefSeq" id="WP_057811388.1">
    <property type="nucleotide sequence ID" value="NZ_BJUD01000041.1"/>
</dbReference>
<dbReference type="Proteomes" id="UP000321429">
    <property type="component" value="Unassembled WGS sequence"/>
</dbReference>
<feature type="transmembrane region" description="Helical" evidence="7">
    <location>
        <begin position="227"/>
        <end position="250"/>
    </location>
</feature>
<comment type="caution">
    <text evidence="10">The sequence shown here is derived from an EMBL/GenBank/DDBJ whole genome shotgun (WGS) entry which is preliminary data.</text>
</comment>
<feature type="domain" description="Threonine/serine exporter-like N-terminal" evidence="8">
    <location>
        <begin position="10"/>
        <end position="250"/>
    </location>
</feature>
<evidence type="ECO:0000256" key="1">
    <source>
        <dbReference type="ARBA" id="ARBA00004651"/>
    </source>
</evidence>
<evidence type="ECO:0000256" key="7">
    <source>
        <dbReference type="SAM" id="Phobius"/>
    </source>
</evidence>
<dbReference type="STRING" id="348151.IV55_GL000574"/>
<evidence type="ECO:0000313" key="12">
    <source>
        <dbReference type="Proteomes" id="UP000321429"/>
    </source>
</evidence>
<dbReference type="GO" id="GO:0015744">
    <property type="term" value="P:succinate transport"/>
    <property type="evidence" value="ECO:0007669"/>
    <property type="project" value="TreeGrafter"/>
</dbReference>
<reference evidence="9 12" key="2">
    <citation type="submission" date="2019-07" db="EMBL/GenBank/DDBJ databases">
        <title>Whole genome shotgun sequence of Lactobacillus siliginis NBRC 101315.</title>
        <authorList>
            <person name="Hosoyama A."/>
            <person name="Uohara A."/>
            <person name="Ohji S."/>
            <person name="Ichikawa N."/>
        </authorList>
    </citation>
    <scope>NUCLEOTIDE SEQUENCE [LARGE SCALE GENOMIC DNA]</scope>
    <source>
        <strain evidence="9 12">NBRC 101315</strain>
    </source>
</reference>
<evidence type="ECO:0000256" key="2">
    <source>
        <dbReference type="ARBA" id="ARBA00022475"/>
    </source>
</evidence>
<evidence type="ECO:0000256" key="3">
    <source>
        <dbReference type="ARBA" id="ARBA00022692"/>
    </source>
</evidence>
<dbReference type="PANTHER" id="PTHR34390">
    <property type="entry name" value="UPF0442 PROTEIN YJJB-RELATED"/>
    <property type="match status" value="1"/>
</dbReference>
<dbReference type="GO" id="GO:0022857">
    <property type="term" value="F:transmembrane transporter activity"/>
    <property type="evidence" value="ECO:0007669"/>
    <property type="project" value="InterPro"/>
</dbReference>
<keyword evidence="4 7" id="KW-1133">Transmembrane helix</keyword>
<reference evidence="10 11" key="1">
    <citation type="journal article" date="2015" name="Genome Announc.">
        <title>Expanding the biotechnology potential of lactobacilli through comparative genomics of 213 strains and associated genera.</title>
        <authorList>
            <person name="Sun Z."/>
            <person name="Harris H.M."/>
            <person name="McCann A."/>
            <person name="Guo C."/>
            <person name="Argimon S."/>
            <person name="Zhang W."/>
            <person name="Yang X."/>
            <person name="Jeffery I.B."/>
            <person name="Cooney J.C."/>
            <person name="Kagawa T.F."/>
            <person name="Liu W."/>
            <person name="Song Y."/>
            <person name="Salvetti E."/>
            <person name="Wrobel A."/>
            <person name="Rasinkangas P."/>
            <person name="Parkhill J."/>
            <person name="Rea M.C."/>
            <person name="O'Sullivan O."/>
            <person name="Ritari J."/>
            <person name="Douillard F.P."/>
            <person name="Paul Ross R."/>
            <person name="Yang R."/>
            <person name="Briner A.E."/>
            <person name="Felis G.E."/>
            <person name="de Vos W.M."/>
            <person name="Barrangou R."/>
            <person name="Klaenhammer T.R."/>
            <person name="Caufield P.W."/>
            <person name="Cui Y."/>
            <person name="Zhang H."/>
            <person name="O'Toole P.W."/>
        </authorList>
    </citation>
    <scope>NUCLEOTIDE SEQUENCE [LARGE SCALE GENOMIC DNA]</scope>
    <source>
        <strain evidence="10 11">DSM 22696</strain>
    </source>
</reference>
<feature type="transmembrane region" description="Helical" evidence="7">
    <location>
        <begin position="112"/>
        <end position="132"/>
    </location>
</feature>
<keyword evidence="3 7" id="KW-0812">Transmembrane</keyword>
<evidence type="ECO:0000313" key="9">
    <source>
        <dbReference type="EMBL" id="GEK29253.1"/>
    </source>
</evidence>
<comment type="similarity">
    <text evidence="6">Belongs to the ThrE exporter (TC 2.A.79) family.</text>
</comment>
<name>A0A0R2KXR2_9LACO</name>
<feature type="transmembrane region" description="Helical" evidence="7">
    <location>
        <begin position="170"/>
        <end position="190"/>
    </location>
</feature>